<name>J0WR74_AURST</name>
<feature type="compositionally biased region" description="Low complexity" evidence="1">
    <location>
        <begin position="12"/>
        <end position="27"/>
    </location>
</feature>
<accession>J0WR74</accession>
<dbReference type="KEGG" id="adl:AURDEDRAFT_176524"/>
<protein>
    <submittedName>
        <fullName evidence="2">Uncharacterized protein</fullName>
    </submittedName>
</protein>
<feature type="region of interest" description="Disordered" evidence="1">
    <location>
        <begin position="1"/>
        <end position="27"/>
    </location>
</feature>
<dbReference type="AlphaFoldDB" id="J0WR74"/>
<sequence length="215" mass="23306">MITPPATPPPAQHSQATSTQQTLGHIPVVIPPPPVYRRLPLVEAPRETMGHVSSAAVAVPTVAAVHASSNFAYHSRASNPVRYQPQLLEQQTQDTTMPARPPAQQRGWWYIPGPMLVAPAIDWDGRLIILWRTTSMESVARDDASTPTDYATQAGSVTFEGLNAANSRWWNNERGPLVGVVDPTYNGSTAVVIPRAFQPTTANPDEDDGEAVIEN</sequence>
<evidence type="ECO:0000256" key="1">
    <source>
        <dbReference type="SAM" id="MobiDB-lite"/>
    </source>
</evidence>
<keyword evidence="3" id="KW-1185">Reference proteome</keyword>
<proteinExistence type="predicted"/>
<evidence type="ECO:0000313" key="2">
    <source>
        <dbReference type="EMBL" id="EJD34431.1"/>
    </source>
</evidence>
<dbReference type="Proteomes" id="UP000006514">
    <property type="component" value="Unassembled WGS sequence"/>
</dbReference>
<dbReference type="InParanoid" id="J0WR74"/>
<organism evidence="2 3">
    <name type="scientific">Auricularia subglabra (strain TFB-10046 / SS5)</name>
    <name type="common">White-rot fungus</name>
    <name type="synonym">Auricularia delicata (strain TFB10046)</name>
    <dbReference type="NCBI Taxonomy" id="717982"/>
    <lineage>
        <taxon>Eukaryota</taxon>
        <taxon>Fungi</taxon>
        <taxon>Dikarya</taxon>
        <taxon>Basidiomycota</taxon>
        <taxon>Agaricomycotina</taxon>
        <taxon>Agaricomycetes</taxon>
        <taxon>Auriculariales</taxon>
        <taxon>Auriculariaceae</taxon>
        <taxon>Auricularia</taxon>
    </lineage>
</organism>
<dbReference type="EMBL" id="JH687949">
    <property type="protein sequence ID" value="EJD34431.1"/>
    <property type="molecule type" value="Genomic_DNA"/>
</dbReference>
<evidence type="ECO:0000313" key="3">
    <source>
        <dbReference type="Proteomes" id="UP000006514"/>
    </source>
</evidence>
<feature type="compositionally biased region" description="Pro residues" evidence="1">
    <location>
        <begin position="1"/>
        <end position="11"/>
    </location>
</feature>
<gene>
    <name evidence="2" type="ORF">AURDEDRAFT_176524</name>
</gene>
<reference evidence="3" key="1">
    <citation type="journal article" date="2012" name="Science">
        <title>The Paleozoic origin of enzymatic lignin decomposition reconstructed from 31 fungal genomes.</title>
        <authorList>
            <person name="Floudas D."/>
            <person name="Binder M."/>
            <person name="Riley R."/>
            <person name="Barry K."/>
            <person name="Blanchette R.A."/>
            <person name="Henrissat B."/>
            <person name="Martinez A.T."/>
            <person name="Otillar R."/>
            <person name="Spatafora J.W."/>
            <person name="Yadav J.S."/>
            <person name="Aerts A."/>
            <person name="Benoit I."/>
            <person name="Boyd A."/>
            <person name="Carlson A."/>
            <person name="Copeland A."/>
            <person name="Coutinho P.M."/>
            <person name="de Vries R.P."/>
            <person name="Ferreira P."/>
            <person name="Findley K."/>
            <person name="Foster B."/>
            <person name="Gaskell J."/>
            <person name="Glotzer D."/>
            <person name="Gorecki P."/>
            <person name="Heitman J."/>
            <person name="Hesse C."/>
            <person name="Hori C."/>
            <person name="Igarashi K."/>
            <person name="Jurgens J.A."/>
            <person name="Kallen N."/>
            <person name="Kersten P."/>
            <person name="Kohler A."/>
            <person name="Kuees U."/>
            <person name="Kumar T.K.A."/>
            <person name="Kuo A."/>
            <person name="LaButti K."/>
            <person name="Larrondo L.F."/>
            <person name="Lindquist E."/>
            <person name="Ling A."/>
            <person name="Lombard V."/>
            <person name="Lucas S."/>
            <person name="Lundell T."/>
            <person name="Martin R."/>
            <person name="McLaughlin D.J."/>
            <person name="Morgenstern I."/>
            <person name="Morin E."/>
            <person name="Murat C."/>
            <person name="Nagy L.G."/>
            <person name="Nolan M."/>
            <person name="Ohm R.A."/>
            <person name="Patyshakuliyeva A."/>
            <person name="Rokas A."/>
            <person name="Ruiz-Duenas F.J."/>
            <person name="Sabat G."/>
            <person name="Salamov A."/>
            <person name="Samejima M."/>
            <person name="Schmutz J."/>
            <person name="Slot J.C."/>
            <person name="St John F."/>
            <person name="Stenlid J."/>
            <person name="Sun H."/>
            <person name="Sun S."/>
            <person name="Syed K."/>
            <person name="Tsang A."/>
            <person name="Wiebenga A."/>
            <person name="Young D."/>
            <person name="Pisabarro A."/>
            <person name="Eastwood D.C."/>
            <person name="Martin F."/>
            <person name="Cullen D."/>
            <person name="Grigoriev I.V."/>
            <person name="Hibbett D.S."/>
        </authorList>
    </citation>
    <scope>NUCLEOTIDE SEQUENCE [LARGE SCALE GENOMIC DNA]</scope>
    <source>
        <strain evidence="3">TFB10046</strain>
    </source>
</reference>